<keyword evidence="1" id="KW-0472">Membrane</keyword>
<reference evidence="2 3" key="1">
    <citation type="submission" date="2016-01" db="EMBL/GenBank/DDBJ databases">
        <title>The new phylogeny of the genus Mycobacterium.</title>
        <authorList>
            <person name="Tarcisio F."/>
            <person name="Conor M."/>
            <person name="Antonella G."/>
            <person name="Elisabetta G."/>
            <person name="Giulia F.S."/>
            <person name="Sara T."/>
            <person name="Anna F."/>
            <person name="Clotilde B."/>
            <person name="Roberto B."/>
            <person name="Veronica D.S."/>
            <person name="Fabio R."/>
            <person name="Monica P."/>
            <person name="Olivier J."/>
            <person name="Enrico T."/>
            <person name="Nicola S."/>
        </authorList>
    </citation>
    <scope>NUCLEOTIDE SEQUENCE [LARGE SCALE GENOMIC DNA]</scope>
    <source>
        <strain evidence="2 3">DSM 45731</strain>
    </source>
</reference>
<organism evidence="2 3">
    <name type="scientific">Mycobacterium fragae</name>
    <dbReference type="NCBI Taxonomy" id="1260918"/>
    <lineage>
        <taxon>Bacteria</taxon>
        <taxon>Bacillati</taxon>
        <taxon>Actinomycetota</taxon>
        <taxon>Actinomycetes</taxon>
        <taxon>Mycobacteriales</taxon>
        <taxon>Mycobacteriaceae</taxon>
        <taxon>Mycobacterium</taxon>
    </lineage>
</organism>
<dbReference type="STRING" id="1260918.AWC06_03780"/>
<evidence type="ECO:0000256" key="1">
    <source>
        <dbReference type="SAM" id="Phobius"/>
    </source>
</evidence>
<comment type="caution">
    <text evidence="2">The sequence shown here is derived from an EMBL/GenBank/DDBJ whole genome shotgun (WGS) entry which is preliminary data.</text>
</comment>
<name>A0A1X1UHS9_9MYCO</name>
<accession>A0A1X1UHS9</accession>
<feature type="transmembrane region" description="Helical" evidence="1">
    <location>
        <begin position="81"/>
        <end position="96"/>
    </location>
</feature>
<protein>
    <submittedName>
        <fullName evidence="2">Uncharacterized protein</fullName>
    </submittedName>
</protein>
<dbReference type="EMBL" id="LQOW01000033">
    <property type="protein sequence ID" value="ORV56392.1"/>
    <property type="molecule type" value="Genomic_DNA"/>
</dbReference>
<dbReference type="OrthoDB" id="4735888at2"/>
<evidence type="ECO:0000313" key="2">
    <source>
        <dbReference type="EMBL" id="ORV56392.1"/>
    </source>
</evidence>
<dbReference type="AlphaFoldDB" id="A0A1X1UHS9"/>
<gene>
    <name evidence="2" type="ORF">AWC06_03780</name>
</gene>
<sequence length="162" mass="17104">MQLAREAVFPALAVALIVGYSDIRIPLGLPGHRGLVWLTSLVAVALVARWRETVVAVGAASTVSTLMLHGVGDAWASTRDLSAAILLYAVATLPWVRPRRWLIVPAAAPIHLVALLGRGQLSAVVSTGVVEKVMCHLGFGLIAGLLGWTIAFGVGGRREWVS</sequence>
<keyword evidence="1" id="KW-1133">Transmembrane helix</keyword>
<proteinExistence type="predicted"/>
<feature type="transmembrane region" description="Helical" evidence="1">
    <location>
        <begin position="101"/>
        <end position="117"/>
    </location>
</feature>
<keyword evidence="3" id="KW-1185">Reference proteome</keyword>
<evidence type="ECO:0000313" key="3">
    <source>
        <dbReference type="Proteomes" id="UP000194000"/>
    </source>
</evidence>
<dbReference type="Proteomes" id="UP000194000">
    <property type="component" value="Unassembled WGS sequence"/>
</dbReference>
<keyword evidence="1" id="KW-0812">Transmembrane</keyword>
<feature type="transmembrane region" description="Helical" evidence="1">
    <location>
        <begin position="137"/>
        <end position="156"/>
    </location>
</feature>